<evidence type="ECO:0000256" key="1">
    <source>
        <dbReference type="SAM" id="Phobius"/>
    </source>
</evidence>
<name>A0A1A9AIY0_PLAOA</name>
<dbReference type="AlphaFoldDB" id="A0A1A9AIY0"/>
<reference evidence="3" key="1">
    <citation type="submission" date="2016-05" db="EMBL/GenBank/DDBJ databases">
        <authorList>
            <person name="Naeem Raeece"/>
        </authorList>
    </citation>
    <scope>NUCLEOTIDE SEQUENCE [LARGE SCALE GENOMIC DNA]</scope>
</reference>
<keyword evidence="1" id="KW-0472">Membrane</keyword>
<feature type="transmembrane region" description="Helical" evidence="1">
    <location>
        <begin position="278"/>
        <end position="298"/>
    </location>
</feature>
<keyword evidence="3" id="KW-1185">Reference proteome</keyword>
<sequence>MVQKSMCKPISTFNKKTLPSNLFLNILYENNEDSSDNKDIRAFTNKIESYYSSSTHPENIPIVNEKFIKICGQNIVIHDITDKIKYCRDMNYYFDLVTGIVKSSNKIPNDLKDKVIANVEQKWKEIPNGKYPDKCTREANVNSIRKRCVLKHLHDLNGDKDLIQIYTNQYKTYLVDIWSKIIDYTSPRLGGLYIKIENDYVGIIEEYTNFLYSLDYICDVDLSKLSTDDITISTDMDNLMNNISLERISPNNKKECYNKAYIDMLKKKTANVKKINNVLSSGIALLGFSLILILIYKFSPLGNLLRRYTKKKIEVDENMNEEEMSELYNNSENEKSYISYYSVSH</sequence>
<evidence type="ECO:0000313" key="3">
    <source>
        <dbReference type="Proteomes" id="UP000078555"/>
    </source>
</evidence>
<keyword evidence="1" id="KW-0812">Transmembrane</keyword>
<dbReference type="EMBL" id="FLRD01000986">
    <property type="protein sequence ID" value="SBT56052.1"/>
    <property type="molecule type" value="Genomic_DNA"/>
</dbReference>
<protein>
    <submittedName>
        <fullName evidence="2">PIR Superfamily Protein</fullName>
    </submittedName>
</protein>
<dbReference type="Proteomes" id="UP000078555">
    <property type="component" value="Unassembled WGS sequence"/>
</dbReference>
<evidence type="ECO:0000313" key="2">
    <source>
        <dbReference type="EMBL" id="SBT56052.1"/>
    </source>
</evidence>
<accession>A0A1A9AIY0</accession>
<proteinExistence type="predicted"/>
<organism evidence="2 3">
    <name type="scientific">Plasmodium ovale wallikeri</name>
    <dbReference type="NCBI Taxonomy" id="864142"/>
    <lineage>
        <taxon>Eukaryota</taxon>
        <taxon>Sar</taxon>
        <taxon>Alveolata</taxon>
        <taxon>Apicomplexa</taxon>
        <taxon>Aconoidasida</taxon>
        <taxon>Haemosporida</taxon>
        <taxon>Plasmodiidae</taxon>
        <taxon>Plasmodium</taxon>
        <taxon>Plasmodium (Plasmodium)</taxon>
    </lineage>
</organism>
<gene>
    <name evidence="2" type="ORF">POVWA1_074050</name>
</gene>
<keyword evidence="1" id="KW-1133">Transmembrane helix</keyword>